<keyword evidence="5" id="KW-0808">Transferase</keyword>
<comment type="subcellular location">
    <subcellularLocation>
        <location evidence="1">Cytoplasm</location>
    </subcellularLocation>
</comment>
<evidence type="ECO:0000256" key="8">
    <source>
        <dbReference type="SAM" id="SignalP"/>
    </source>
</evidence>
<evidence type="ECO:0000313" key="10">
    <source>
        <dbReference type="EMBL" id="NVY96085.1"/>
    </source>
</evidence>
<keyword evidence="7" id="KW-0418">Kinase</keyword>
<keyword evidence="8" id="KW-0732">Signal</keyword>
<evidence type="ECO:0000256" key="5">
    <source>
        <dbReference type="ARBA" id="ARBA00022679"/>
    </source>
</evidence>
<dbReference type="Proteomes" id="UP000563523">
    <property type="component" value="Unassembled WGS sequence"/>
</dbReference>
<sequence>MTEVALLLMSHGSFAQAALASAELIAGPQKNCQTLGVNLDDQVDQLRQAMQAKVESLDTGVGLLVLTDILGGTPTNLASALLERSDVLISTGLNLPVLLEVLLQRKSSLAKLRPVIQEAYQAGQVFRDQETLLQMEADDDDSL</sequence>
<name>A0A850R6B7_9LACO</name>
<keyword evidence="3" id="KW-0963">Cytoplasm</keyword>
<dbReference type="InterPro" id="IPR004701">
    <property type="entry name" value="PTS_EIIA_man-typ"/>
</dbReference>
<feature type="signal peptide" evidence="8">
    <location>
        <begin position="1"/>
        <end position="17"/>
    </location>
</feature>
<dbReference type="AlphaFoldDB" id="A0A850R6B7"/>
<proteinExistence type="predicted"/>
<dbReference type="InterPro" id="IPR051471">
    <property type="entry name" value="Bacterial_PTS_sugar_comp"/>
</dbReference>
<feature type="domain" description="PTS EIIA type-4" evidence="9">
    <location>
        <begin position="3"/>
        <end position="127"/>
    </location>
</feature>
<dbReference type="GO" id="GO:0005737">
    <property type="term" value="C:cytoplasm"/>
    <property type="evidence" value="ECO:0007669"/>
    <property type="project" value="UniProtKB-SubCell"/>
</dbReference>
<protein>
    <submittedName>
        <fullName evidence="10">PTS sugar transporter subunit IIA</fullName>
    </submittedName>
</protein>
<evidence type="ECO:0000256" key="4">
    <source>
        <dbReference type="ARBA" id="ARBA00022597"/>
    </source>
</evidence>
<organism evidence="10 11">
    <name type="scientific">Bombilactobacillus apium</name>
    <dbReference type="NCBI Taxonomy" id="2675299"/>
    <lineage>
        <taxon>Bacteria</taxon>
        <taxon>Bacillati</taxon>
        <taxon>Bacillota</taxon>
        <taxon>Bacilli</taxon>
        <taxon>Lactobacillales</taxon>
        <taxon>Lactobacillaceae</taxon>
        <taxon>Bombilactobacillus</taxon>
    </lineage>
</organism>
<dbReference type="Gene3D" id="3.40.50.510">
    <property type="entry name" value="Phosphotransferase system, mannose-type IIA component"/>
    <property type="match status" value="1"/>
</dbReference>
<dbReference type="InterPro" id="IPR036662">
    <property type="entry name" value="PTS_EIIA_man-typ_sf"/>
</dbReference>
<evidence type="ECO:0000313" key="11">
    <source>
        <dbReference type="Proteomes" id="UP000563523"/>
    </source>
</evidence>
<dbReference type="CDD" id="cd00006">
    <property type="entry name" value="PTS_IIA_man"/>
    <property type="match status" value="1"/>
</dbReference>
<keyword evidence="2" id="KW-0813">Transport</keyword>
<accession>A0A850R6B7</accession>
<dbReference type="Pfam" id="PF03610">
    <property type="entry name" value="EIIA-man"/>
    <property type="match status" value="1"/>
</dbReference>
<gene>
    <name evidence="10" type="ORF">HU830_02655</name>
</gene>
<dbReference type="GO" id="GO:0016301">
    <property type="term" value="F:kinase activity"/>
    <property type="evidence" value="ECO:0007669"/>
    <property type="project" value="UniProtKB-KW"/>
</dbReference>
<dbReference type="RefSeq" id="WP_176942247.1">
    <property type="nucleotide sequence ID" value="NZ_JABZEC010000002.1"/>
</dbReference>
<keyword evidence="6" id="KW-0598">Phosphotransferase system</keyword>
<evidence type="ECO:0000256" key="6">
    <source>
        <dbReference type="ARBA" id="ARBA00022683"/>
    </source>
</evidence>
<evidence type="ECO:0000256" key="3">
    <source>
        <dbReference type="ARBA" id="ARBA00022490"/>
    </source>
</evidence>
<keyword evidence="4 10" id="KW-0762">Sugar transport</keyword>
<evidence type="ECO:0000256" key="2">
    <source>
        <dbReference type="ARBA" id="ARBA00022448"/>
    </source>
</evidence>
<dbReference type="InterPro" id="IPR033887">
    <property type="entry name" value="PTS_IIA_man"/>
</dbReference>
<dbReference type="EMBL" id="JABZEC010000002">
    <property type="protein sequence ID" value="NVY96085.1"/>
    <property type="molecule type" value="Genomic_DNA"/>
</dbReference>
<reference evidence="10 11" key="1">
    <citation type="submission" date="2020-06" db="EMBL/GenBank/DDBJ databases">
        <authorList>
            <person name="Kang J."/>
        </authorList>
    </citation>
    <scope>NUCLEOTIDE SEQUENCE [LARGE SCALE GENOMIC DNA]</scope>
    <source>
        <strain evidence="10 11">DCY120</strain>
    </source>
</reference>
<evidence type="ECO:0000256" key="7">
    <source>
        <dbReference type="ARBA" id="ARBA00022777"/>
    </source>
</evidence>
<feature type="chain" id="PRO_5039128209" evidence="8">
    <location>
        <begin position="18"/>
        <end position="143"/>
    </location>
</feature>
<dbReference type="PANTHER" id="PTHR33799:SF1">
    <property type="entry name" value="PTS SYSTEM MANNOSE-SPECIFIC EIIAB COMPONENT-RELATED"/>
    <property type="match status" value="1"/>
</dbReference>
<evidence type="ECO:0000256" key="1">
    <source>
        <dbReference type="ARBA" id="ARBA00004496"/>
    </source>
</evidence>
<comment type="caution">
    <text evidence="10">The sequence shown here is derived from an EMBL/GenBank/DDBJ whole genome shotgun (WGS) entry which is preliminary data.</text>
</comment>
<dbReference type="GO" id="GO:0016020">
    <property type="term" value="C:membrane"/>
    <property type="evidence" value="ECO:0007669"/>
    <property type="project" value="InterPro"/>
</dbReference>
<keyword evidence="11" id="KW-1185">Reference proteome</keyword>
<dbReference type="SUPFAM" id="SSF53062">
    <property type="entry name" value="PTS system fructose IIA component-like"/>
    <property type="match status" value="1"/>
</dbReference>
<dbReference type="PROSITE" id="PS51096">
    <property type="entry name" value="PTS_EIIA_TYPE_4"/>
    <property type="match status" value="1"/>
</dbReference>
<dbReference type="PANTHER" id="PTHR33799">
    <property type="entry name" value="PTS PERMEASE-RELATED-RELATED"/>
    <property type="match status" value="1"/>
</dbReference>
<dbReference type="GO" id="GO:0009401">
    <property type="term" value="P:phosphoenolpyruvate-dependent sugar phosphotransferase system"/>
    <property type="evidence" value="ECO:0007669"/>
    <property type="project" value="UniProtKB-KW"/>
</dbReference>
<evidence type="ECO:0000259" key="9">
    <source>
        <dbReference type="PROSITE" id="PS51096"/>
    </source>
</evidence>